<name>A0A4C1TUT0_EUMVA</name>
<protein>
    <submittedName>
        <fullName evidence="1">Uncharacterized protein</fullName>
    </submittedName>
</protein>
<accession>A0A4C1TUT0</accession>
<reference evidence="1 2" key="1">
    <citation type="journal article" date="2019" name="Commun. Biol.">
        <title>The bagworm genome reveals a unique fibroin gene that provides high tensile strength.</title>
        <authorList>
            <person name="Kono N."/>
            <person name="Nakamura H."/>
            <person name="Ohtoshi R."/>
            <person name="Tomita M."/>
            <person name="Numata K."/>
            <person name="Arakawa K."/>
        </authorList>
    </citation>
    <scope>NUCLEOTIDE SEQUENCE [LARGE SCALE GENOMIC DNA]</scope>
</reference>
<dbReference type="AlphaFoldDB" id="A0A4C1TUT0"/>
<evidence type="ECO:0000313" key="2">
    <source>
        <dbReference type="Proteomes" id="UP000299102"/>
    </source>
</evidence>
<comment type="caution">
    <text evidence="1">The sequence shown here is derived from an EMBL/GenBank/DDBJ whole genome shotgun (WGS) entry which is preliminary data.</text>
</comment>
<evidence type="ECO:0000313" key="1">
    <source>
        <dbReference type="EMBL" id="GBP17536.1"/>
    </source>
</evidence>
<gene>
    <name evidence="1" type="ORF">EVAR_12248_1</name>
</gene>
<sequence length="94" mass="11125">MTRFISANSKLTGLSDLGKYYESRHSIFTWMDYLRVKTKRFRSLRRFVLPHVNTSSPLPAHGDRRIRRMLKPSASSILRRFDFTPVRTDLSHQN</sequence>
<dbReference type="EMBL" id="BGZK01000088">
    <property type="protein sequence ID" value="GBP17536.1"/>
    <property type="molecule type" value="Genomic_DNA"/>
</dbReference>
<proteinExistence type="predicted"/>
<organism evidence="1 2">
    <name type="scientific">Eumeta variegata</name>
    <name type="common">Bagworm moth</name>
    <name type="synonym">Eumeta japonica</name>
    <dbReference type="NCBI Taxonomy" id="151549"/>
    <lineage>
        <taxon>Eukaryota</taxon>
        <taxon>Metazoa</taxon>
        <taxon>Ecdysozoa</taxon>
        <taxon>Arthropoda</taxon>
        <taxon>Hexapoda</taxon>
        <taxon>Insecta</taxon>
        <taxon>Pterygota</taxon>
        <taxon>Neoptera</taxon>
        <taxon>Endopterygota</taxon>
        <taxon>Lepidoptera</taxon>
        <taxon>Glossata</taxon>
        <taxon>Ditrysia</taxon>
        <taxon>Tineoidea</taxon>
        <taxon>Psychidae</taxon>
        <taxon>Oiketicinae</taxon>
        <taxon>Eumeta</taxon>
    </lineage>
</organism>
<dbReference type="Proteomes" id="UP000299102">
    <property type="component" value="Unassembled WGS sequence"/>
</dbReference>
<keyword evidence="2" id="KW-1185">Reference proteome</keyword>